<name>A0A183J5G8_9BILA</name>
<dbReference type="InterPro" id="IPR001873">
    <property type="entry name" value="ENaC"/>
</dbReference>
<evidence type="ECO:0000256" key="8">
    <source>
        <dbReference type="ARBA" id="ARBA00023065"/>
    </source>
</evidence>
<evidence type="ECO:0000313" key="16">
    <source>
        <dbReference type="Proteomes" id="UP000270296"/>
    </source>
</evidence>
<protein>
    <submittedName>
        <fullName evidence="17">Ion_trans domain-containing protein</fullName>
    </submittedName>
</protein>
<keyword evidence="6 14" id="KW-1133">Transmembrane helix</keyword>
<reference evidence="15 16" key="2">
    <citation type="submission" date="2018-11" db="EMBL/GenBank/DDBJ databases">
        <authorList>
            <consortium name="Pathogen Informatics"/>
        </authorList>
    </citation>
    <scope>NUCLEOTIDE SEQUENCE [LARGE SCALE GENOMIC DNA]</scope>
</reference>
<gene>
    <name evidence="15" type="ORF">SBAD_LOCUS11116</name>
</gene>
<dbReference type="EMBL" id="UZAM01015101">
    <property type="protein sequence ID" value="VDP37249.1"/>
    <property type="molecule type" value="Genomic_DNA"/>
</dbReference>
<evidence type="ECO:0000256" key="10">
    <source>
        <dbReference type="ARBA" id="ARBA00023180"/>
    </source>
</evidence>
<proteinExistence type="inferred from homology"/>
<reference evidence="17" key="1">
    <citation type="submission" date="2016-06" db="UniProtKB">
        <authorList>
            <consortium name="WormBaseParasite"/>
        </authorList>
    </citation>
    <scope>IDENTIFICATION</scope>
</reference>
<keyword evidence="5 13" id="KW-0812">Transmembrane</keyword>
<evidence type="ECO:0000256" key="12">
    <source>
        <dbReference type="ARBA" id="ARBA00023303"/>
    </source>
</evidence>
<accession>A0A183J5G8</accession>
<keyword evidence="12 13" id="KW-0407">Ion channel</keyword>
<keyword evidence="8 13" id="KW-0406">Ion transport</keyword>
<evidence type="ECO:0000256" key="3">
    <source>
        <dbReference type="ARBA" id="ARBA00022448"/>
    </source>
</evidence>
<evidence type="ECO:0000256" key="13">
    <source>
        <dbReference type="RuleBase" id="RU000679"/>
    </source>
</evidence>
<organism evidence="17">
    <name type="scientific">Soboliphyme baturini</name>
    <dbReference type="NCBI Taxonomy" id="241478"/>
    <lineage>
        <taxon>Eukaryota</taxon>
        <taxon>Metazoa</taxon>
        <taxon>Ecdysozoa</taxon>
        <taxon>Nematoda</taxon>
        <taxon>Enoplea</taxon>
        <taxon>Dorylaimia</taxon>
        <taxon>Dioctophymatida</taxon>
        <taxon>Dioctophymatoidea</taxon>
        <taxon>Soboliphymatidae</taxon>
        <taxon>Soboliphyme</taxon>
    </lineage>
</organism>
<dbReference type="Pfam" id="PF00858">
    <property type="entry name" value="ASC"/>
    <property type="match status" value="1"/>
</dbReference>
<keyword evidence="7" id="KW-0915">Sodium</keyword>
<evidence type="ECO:0000256" key="4">
    <source>
        <dbReference type="ARBA" id="ARBA00022461"/>
    </source>
</evidence>
<evidence type="ECO:0000313" key="15">
    <source>
        <dbReference type="EMBL" id="VDP37249.1"/>
    </source>
</evidence>
<evidence type="ECO:0000256" key="14">
    <source>
        <dbReference type="SAM" id="Phobius"/>
    </source>
</evidence>
<comment type="similarity">
    <text evidence="2 13">Belongs to the amiloride-sensitive sodium channel (TC 1.A.6) family.</text>
</comment>
<evidence type="ECO:0000256" key="9">
    <source>
        <dbReference type="ARBA" id="ARBA00023136"/>
    </source>
</evidence>
<feature type="transmembrane region" description="Helical" evidence="14">
    <location>
        <begin position="73"/>
        <end position="93"/>
    </location>
</feature>
<dbReference type="Proteomes" id="UP000270296">
    <property type="component" value="Unassembled WGS sequence"/>
</dbReference>
<dbReference type="GO" id="GO:0005272">
    <property type="term" value="F:sodium channel activity"/>
    <property type="evidence" value="ECO:0007669"/>
    <property type="project" value="UniProtKB-KW"/>
</dbReference>
<dbReference type="WBParaSite" id="SBAD_0001149601-mRNA-1">
    <property type="protein sequence ID" value="SBAD_0001149601-mRNA-1"/>
    <property type="gene ID" value="SBAD_0001149601"/>
</dbReference>
<evidence type="ECO:0000256" key="11">
    <source>
        <dbReference type="ARBA" id="ARBA00023201"/>
    </source>
</evidence>
<keyword evidence="4 13" id="KW-0894">Sodium channel</keyword>
<dbReference type="GO" id="GO:0016020">
    <property type="term" value="C:membrane"/>
    <property type="evidence" value="ECO:0007669"/>
    <property type="project" value="UniProtKB-SubCell"/>
</dbReference>
<sequence length="198" mass="22637">MDKEDGDDQTSVNVSLPVPLLDDSTNWHYYVEETVDKSRRRKFKNLLLEFCDSTTAHGIPRIGSADSRKAGTFWTVVCVICFVLVVFQSILIITKFLRFDTTTQIEDFRCGYLPNVGEMADWTVWLVRSVCGQPFDVDLLRGHYFQYASFPLDLCCSSDYGFHPVIECYCLTLSISIDGLRHSGILVLQAMDLRRIIK</sequence>
<evidence type="ECO:0000313" key="17">
    <source>
        <dbReference type="WBParaSite" id="SBAD_0001149601-mRNA-1"/>
    </source>
</evidence>
<keyword evidence="9 14" id="KW-0472">Membrane</keyword>
<evidence type="ECO:0000256" key="5">
    <source>
        <dbReference type="ARBA" id="ARBA00022692"/>
    </source>
</evidence>
<evidence type="ECO:0000256" key="7">
    <source>
        <dbReference type="ARBA" id="ARBA00023053"/>
    </source>
</evidence>
<evidence type="ECO:0000256" key="2">
    <source>
        <dbReference type="ARBA" id="ARBA00007193"/>
    </source>
</evidence>
<comment type="subcellular location">
    <subcellularLocation>
        <location evidence="1">Membrane</location>
        <topology evidence="1">Multi-pass membrane protein</topology>
    </subcellularLocation>
</comment>
<keyword evidence="3 13" id="KW-0813">Transport</keyword>
<keyword evidence="11 13" id="KW-0739">Sodium transport</keyword>
<evidence type="ECO:0000256" key="6">
    <source>
        <dbReference type="ARBA" id="ARBA00022989"/>
    </source>
</evidence>
<keyword evidence="10" id="KW-0325">Glycoprotein</keyword>
<keyword evidence="16" id="KW-1185">Reference proteome</keyword>
<evidence type="ECO:0000256" key="1">
    <source>
        <dbReference type="ARBA" id="ARBA00004141"/>
    </source>
</evidence>
<dbReference type="AlphaFoldDB" id="A0A183J5G8"/>